<dbReference type="Proteomes" id="UP001187531">
    <property type="component" value="Unassembled WGS sequence"/>
</dbReference>
<organism evidence="2 3">
    <name type="scientific">Artemia franciscana</name>
    <name type="common">Brine shrimp</name>
    <name type="synonym">Artemia sanfranciscana</name>
    <dbReference type="NCBI Taxonomy" id="6661"/>
    <lineage>
        <taxon>Eukaryota</taxon>
        <taxon>Metazoa</taxon>
        <taxon>Ecdysozoa</taxon>
        <taxon>Arthropoda</taxon>
        <taxon>Crustacea</taxon>
        <taxon>Branchiopoda</taxon>
        <taxon>Anostraca</taxon>
        <taxon>Artemiidae</taxon>
        <taxon>Artemia</taxon>
    </lineage>
</organism>
<feature type="region of interest" description="Disordered" evidence="1">
    <location>
        <begin position="181"/>
        <end position="202"/>
    </location>
</feature>
<comment type="caution">
    <text evidence="2">The sequence shown here is derived from an EMBL/GenBank/DDBJ whole genome shotgun (WGS) entry which is preliminary data.</text>
</comment>
<name>A0AA88L0C6_ARTSF</name>
<reference evidence="2" key="1">
    <citation type="submission" date="2023-07" db="EMBL/GenBank/DDBJ databases">
        <title>Chromosome-level genome assembly of Artemia franciscana.</title>
        <authorList>
            <person name="Jo E."/>
        </authorList>
    </citation>
    <scope>NUCLEOTIDE SEQUENCE</scope>
    <source>
        <tissue evidence="2">Whole body</tissue>
    </source>
</reference>
<dbReference type="AlphaFoldDB" id="A0AA88L0C6"/>
<feature type="compositionally biased region" description="Polar residues" evidence="1">
    <location>
        <begin position="83"/>
        <end position="92"/>
    </location>
</feature>
<proteinExistence type="predicted"/>
<accession>A0AA88L0C6</accession>
<feature type="compositionally biased region" description="Basic and acidic residues" evidence="1">
    <location>
        <begin position="27"/>
        <end position="47"/>
    </location>
</feature>
<gene>
    <name evidence="2" type="ORF">QYM36_015682</name>
</gene>
<feature type="region of interest" description="Disordered" evidence="1">
    <location>
        <begin position="1"/>
        <end position="122"/>
    </location>
</feature>
<dbReference type="EMBL" id="JAVRJZ010000019">
    <property type="protein sequence ID" value="KAK2708071.1"/>
    <property type="molecule type" value="Genomic_DNA"/>
</dbReference>
<evidence type="ECO:0000313" key="2">
    <source>
        <dbReference type="EMBL" id="KAK2708071.1"/>
    </source>
</evidence>
<feature type="region of interest" description="Disordered" evidence="1">
    <location>
        <begin position="622"/>
        <end position="644"/>
    </location>
</feature>
<protein>
    <submittedName>
        <fullName evidence="2">Uncharacterized protein</fullName>
    </submittedName>
</protein>
<sequence length="838" mass="95447">MNTIDKEGLNSLSTTRGEPKPAITAKTSKEKENPVKEAPDEGKEDPISHYGRKSTVKSINKELKRNVGQEKPQKVTEKEEKLISQSNKNRFSQIRGKNGAKFASNDLSKEPAEDEQESFEAEKEKFIKDEIQSIFEKMLPDFFMAFAASEKEESIDKEIQSILEKVDRDILKVFEASEKEESTEREKKSIPEEKPADGLAKAEKEKEAIVEKAFIRVLADIPKISAALRGKGFPEEKLLATVEKMQAYYSKIVSEALEKEGCTRKEKQAFFENYIASFREEFSKALERQELTEEEKQAMLTHVYANLRSMDTLGTLAESSNNSTIPNLNKEKVKPVSAISLEWPLLKHAYLILECCKMTSNHNEVIIGIQPDAIKCDSDDHHTVKIGFQKEIPIKASPAIVKYAKSQSCHDEKSGMGEGKMVVEFSDRKEGEKRQWIPVSKKTYWPPPTSIASWNYDIPTPHSLASDDTSSVHSSSWHRETRYKQCSPRYIKHSSRDFYLKVPAGSRTKSIVQKLIAGRYGRRPFDPITFQENRKRHKSKKESLSEVIERLLQKLTKCKKIKDEIVSPRKRLLDKPRSNNVLVQKRTKPHNAFQAKMKEYDKKTSYSIDSILRKQEDKTVRARSVGTIEQQAGPSSVYSKRMPSPVVARRKQVSSPVPSSLQMPFVSASFDPTLHGYLLANQQELMRVISLQNTQVPVGFQYPYNVPLNAQFGMPSPYWPAFPAQTDVIQRPAPVNSPWQGSPQSTRRGTPEVNDLRESCLNKDSGSSPLFDTSQACCYKAFFFRMALKPRRKIDLRKAISLMESDSEMKDLSSDDSGSDYEPDWKRIPEPKWTSFKI</sequence>
<feature type="compositionally biased region" description="Polar residues" evidence="1">
    <location>
        <begin position="627"/>
        <end position="638"/>
    </location>
</feature>
<feature type="region of interest" description="Disordered" evidence="1">
    <location>
        <begin position="806"/>
        <end position="838"/>
    </location>
</feature>
<feature type="compositionally biased region" description="Basic and acidic residues" evidence="1">
    <location>
        <begin position="59"/>
        <end position="82"/>
    </location>
</feature>
<evidence type="ECO:0000256" key="1">
    <source>
        <dbReference type="SAM" id="MobiDB-lite"/>
    </source>
</evidence>
<keyword evidence="3" id="KW-1185">Reference proteome</keyword>
<evidence type="ECO:0000313" key="3">
    <source>
        <dbReference type="Proteomes" id="UP001187531"/>
    </source>
</evidence>